<protein>
    <submittedName>
        <fullName evidence="3">Osmotically-inducible protein OsmY</fullName>
    </submittedName>
</protein>
<feature type="compositionally biased region" description="Basic and acidic residues" evidence="1">
    <location>
        <begin position="53"/>
        <end position="67"/>
    </location>
</feature>
<evidence type="ECO:0000313" key="4">
    <source>
        <dbReference type="Proteomes" id="UP000316083"/>
    </source>
</evidence>
<dbReference type="AlphaFoldDB" id="A0A560BPC5"/>
<evidence type="ECO:0000256" key="1">
    <source>
        <dbReference type="SAM" id="MobiDB-lite"/>
    </source>
</evidence>
<dbReference type="InterPro" id="IPR051686">
    <property type="entry name" value="Lipoprotein_DolP"/>
</dbReference>
<accession>A0A560BPC5</accession>
<dbReference type="InterPro" id="IPR014004">
    <property type="entry name" value="Transpt-assoc_nodulatn_dom_bac"/>
</dbReference>
<comment type="caution">
    <text evidence="3">The sequence shown here is derived from an EMBL/GenBank/DDBJ whole genome shotgun (WGS) entry which is preliminary data.</text>
</comment>
<dbReference type="Pfam" id="PF04972">
    <property type="entry name" value="BON"/>
    <property type="match status" value="1"/>
</dbReference>
<gene>
    <name evidence="3" type="ORF">FBZ82_101489</name>
</gene>
<dbReference type="Gene3D" id="3.30.1340.30">
    <property type="match status" value="1"/>
</dbReference>
<dbReference type="Proteomes" id="UP000316083">
    <property type="component" value="Unassembled WGS sequence"/>
</dbReference>
<sequence>MAQHENRWKDEARNVDEDDRRDVRERNDFGRGAYGAGGYPRSDYESGGSGGRDPSRRWGSDWGHAERGWHRDDRMRDDRMRDDRMRGDRYRDDSLGMSQGGMSQGGMARERDFWEQAGDEIASWFGNDDAERRREEDERRAQFRGRGPRGYTRSDERIRDDLNDRLTEDPYLDASDIAVSVAGGEVTLDGTVDDRMAKRRAEDLADAISGVRHVQNNLRLREPGGTMAF</sequence>
<dbReference type="PANTHER" id="PTHR34606:SF15">
    <property type="entry name" value="BON DOMAIN-CONTAINING PROTEIN"/>
    <property type="match status" value="1"/>
</dbReference>
<organism evidence="3 4">
    <name type="scientific">Azospirillum brasilense</name>
    <dbReference type="NCBI Taxonomy" id="192"/>
    <lineage>
        <taxon>Bacteria</taxon>
        <taxon>Pseudomonadati</taxon>
        <taxon>Pseudomonadota</taxon>
        <taxon>Alphaproteobacteria</taxon>
        <taxon>Rhodospirillales</taxon>
        <taxon>Azospirillaceae</taxon>
        <taxon>Azospirillum</taxon>
    </lineage>
</organism>
<evidence type="ECO:0000259" key="2">
    <source>
        <dbReference type="PROSITE" id="PS50914"/>
    </source>
</evidence>
<name>A0A560BPC5_AZOBR</name>
<feature type="domain" description="BON" evidence="2">
    <location>
        <begin position="154"/>
        <end position="222"/>
    </location>
</feature>
<feature type="region of interest" description="Disordered" evidence="1">
    <location>
        <begin position="1"/>
        <end position="67"/>
    </location>
</feature>
<feature type="compositionally biased region" description="Basic and acidic residues" evidence="1">
    <location>
        <begin position="1"/>
        <end position="29"/>
    </location>
</feature>
<dbReference type="EMBL" id="VITF01000001">
    <property type="protein sequence ID" value="TWA74474.1"/>
    <property type="molecule type" value="Genomic_DNA"/>
</dbReference>
<dbReference type="PANTHER" id="PTHR34606">
    <property type="entry name" value="BON DOMAIN-CONTAINING PROTEIN"/>
    <property type="match status" value="1"/>
</dbReference>
<dbReference type="SMART" id="SM00749">
    <property type="entry name" value="BON"/>
    <property type="match status" value="1"/>
</dbReference>
<dbReference type="NCBIfam" id="NF033157">
    <property type="entry name" value="SWFGD_domain"/>
    <property type="match status" value="1"/>
</dbReference>
<feature type="compositionally biased region" description="Basic and acidic residues" evidence="1">
    <location>
        <begin position="129"/>
        <end position="141"/>
    </location>
</feature>
<dbReference type="PROSITE" id="PS50914">
    <property type="entry name" value="BON"/>
    <property type="match status" value="1"/>
</dbReference>
<proteinExistence type="predicted"/>
<feature type="region of interest" description="Disordered" evidence="1">
    <location>
        <begin position="85"/>
        <end position="106"/>
    </location>
</feature>
<dbReference type="InterPro" id="IPR007055">
    <property type="entry name" value="BON_dom"/>
</dbReference>
<dbReference type="InterPro" id="IPR047800">
    <property type="entry name" value="SWFGD_dom"/>
</dbReference>
<feature type="compositionally biased region" description="Basic and acidic residues" evidence="1">
    <location>
        <begin position="85"/>
        <end position="94"/>
    </location>
</feature>
<feature type="region of interest" description="Disordered" evidence="1">
    <location>
        <begin position="124"/>
        <end position="158"/>
    </location>
</feature>
<reference evidence="3 4" key="1">
    <citation type="submission" date="2019-06" db="EMBL/GenBank/DDBJ databases">
        <title>Genomic Encyclopedia of Type Strains, Phase IV (KMG-V): Genome sequencing to study the core and pangenomes of soil and plant-associated prokaryotes.</title>
        <authorList>
            <person name="Whitman W."/>
        </authorList>
    </citation>
    <scope>NUCLEOTIDE SEQUENCE [LARGE SCALE GENOMIC DNA]</scope>
    <source>
        <strain evidence="3 4">BR 11796</strain>
    </source>
</reference>
<evidence type="ECO:0000313" key="3">
    <source>
        <dbReference type="EMBL" id="TWA74474.1"/>
    </source>
</evidence>